<protein>
    <recommendedName>
        <fullName evidence="6">Acetyltransferase</fullName>
    </recommendedName>
</protein>
<reference evidence="5" key="1">
    <citation type="journal article" date="2019" name="Int. J. Syst. Evol. Microbiol.">
        <title>The Global Catalogue of Microorganisms (GCM) 10K type strain sequencing project: providing services to taxonomists for standard genome sequencing and annotation.</title>
        <authorList>
            <consortium name="The Broad Institute Genomics Platform"/>
            <consortium name="The Broad Institute Genome Sequencing Center for Infectious Disease"/>
            <person name="Wu L."/>
            <person name="Ma J."/>
        </authorList>
    </citation>
    <scope>NUCLEOTIDE SEQUENCE [LARGE SCALE GENOMIC DNA]</scope>
    <source>
        <strain evidence="5">NBRC 108755</strain>
    </source>
</reference>
<dbReference type="InterPro" id="IPR050179">
    <property type="entry name" value="Trans_hexapeptide_repeat"/>
</dbReference>
<dbReference type="SUPFAM" id="SSF51161">
    <property type="entry name" value="Trimeric LpxA-like enzymes"/>
    <property type="match status" value="1"/>
</dbReference>
<dbReference type="PANTHER" id="PTHR43300:SF11">
    <property type="entry name" value="ACETYLTRANSFERASE RV3034C-RELATED"/>
    <property type="match status" value="1"/>
</dbReference>
<dbReference type="PANTHER" id="PTHR43300">
    <property type="entry name" value="ACETYLTRANSFERASE"/>
    <property type="match status" value="1"/>
</dbReference>
<organism evidence="4 5">
    <name type="scientific">Homoserinibacter gongjuensis</name>
    <dbReference type="NCBI Taxonomy" id="1162968"/>
    <lineage>
        <taxon>Bacteria</taxon>
        <taxon>Bacillati</taxon>
        <taxon>Actinomycetota</taxon>
        <taxon>Actinomycetes</taxon>
        <taxon>Micrococcales</taxon>
        <taxon>Microbacteriaceae</taxon>
        <taxon>Homoserinibacter</taxon>
    </lineage>
</organism>
<evidence type="ECO:0000313" key="5">
    <source>
        <dbReference type="Proteomes" id="UP001157069"/>
    </source>
</evidence>
<evidence type="ECO:0000256" key="3">
    <source>
        <dbReference type="SAM" id="MobiDB-lite"/>
    </source>
</evidence>
<dbReference type="InterPro" id="IPR001451">
    <property type="entry name" value="Hexapep"/>
</dbReference>
<keyword evidence="5" id="KW-1185">Reference proteome</keyword>
<comment type="caution">
    <text evidence="4">The sequence shown here is derived from an EMBL/GenBank/DDBJ whole genome shotgun (WGS) entry which is preliminary data.</text>
</comment>
<evidence type="ECO:0000256" key="2">
    <source>
        <dbReference type="ARBA" id="ARBA00022737"/>
    </source>
</evidence>
<feature type="compositionally biased region" description="Low complexity" evidence="3">
    <location>
        <begin position="282"/>
        <end position="295"/>
    </location>
</feature>
<name>A0ABQ6JSQ0_9MICO</name>
<keyword evidence="2" id="KW-0677">Repeat</keyword>
<dbReference type="EMBL" id="BSVA01000001">
    <property type="protein sequence ID" value="GMA90526.1"/>
    <property type="molecule type" value="Genomic_DNA"/>
</dbReference>
<feature type="region of interest" description="Disordered" evidence="3">
    <location>
        <begin position="251"/>
        <end position="299"/>
    </location>
</feature>
<dbReference type="CDD" id="cd04647">
    <property type="entry name" value="LbH_MAT_like"/>
    <property type="match status" value="1"/>
</dbReference>
<dbReference type="Gene3D" id="2.160.10.10">
    <property type="entry name" value="Hexapeptide repeat proteins"/>
    <property type="match status" value="1"/>
</dbReference>
<gene>
    <name evidence="4" type="ORF">GCM10025869_10550</name>
</gene>
<dbReference type="Pfam" id="PF00132">
    <property type="entry name" value="Hexapep"/>
    <property type="match status" value="1"/>
</dbReference>
<evidence type="ECO:0008006" key="6">
    <source>
        <dbReference type="Google" id="ProtNLM"/>
    </source>
</evidence>
<sequence>MIDPRDFSPWDFWDGASESDAAAQLAHQSALRKTHPGWRLGDRCFLSPLASVDPEELVLGDRSYVAAGSYLTGELSIGRDCSVNVYTVVRGDVRIGDAVRIGAHTSILGFNHTMDDPETEVFRQPLTSRGIRIGDDVWIGSHVVVLDGVTVGDRAVLAAGAVVTKDVPAGAVVGGNPARVLKWRVPPVDPLGARLRVFGDAVRASARAVLDRSWNAEARLFTDRPGVAPTVRAQCDAIELAELLLGSAPRNCPPRSSSHDCVDGRMPPPVSSRRSMRTGRNSIRPIRTTPTSPTTCCASGTRSNCSARGSRTPCGWPPR</sequence>
<evidence type="ECO:0000256" key="1">
    <source>
        <dbReference type="ARBA" id="ARBA00022679"/>
    </source>
</evidence>
<dbReference type="InterPro" id="IPR011004">
    <property type="entry name" value="Trimer_LpxA-like_sf"/>
</dbReference>
<dbReference type="RefSeq" id="WP_284298338.1">
    <property type="nucleotide sequence ID" value="NZ_BSVA01000001.1"/>
</dbReference>
<evidence type="ECO:0000313" key="4">
    <source>
        <dbReference type="EMBL" id="GMA90526.1"/>
    </source>
</evidence>
<dbReference type="InterPro" id="IPR018357">
    <property type="entry name" value="Hexapep_transf_CS"/>
</dbReference>
<accession>A0ABQ6JSQ0</accession>
<dbReference type="Proteomes" id="UP001157069">
    <property type="component" value="Unassembled WGS sequence"/>
</dbReference>
<keyword evidence="1" id="KW-0808">Transferase</keyword>
<dbReference type="PROSITE" id="PS00101">
    <property type="entry name" value="HEXAPEP_TRANSFERASES"/>
    <property type="match status" value="1"/>
</dbReference>
<proteinExistence type="predicted"/>